<dbReference type="EMBL" id="FQWY01000003">
    <property type="protein sequence ID" value="SHG41705.1"/>
    <property type="molecule type" value="Genomic_DNA"/>
</dbReference>
<organism evidence="1 2">
    <name type="scientific">Thermosyntropha lipolytica DSM 11003</name>
    <dbReference type="NCBI Taxonomy" id="1123382"/>
    <lineage>
        <taxon>Bacteria</taxon>
        <taxon>Bacillati</taxon>
        <taxon>Bacillota</taxon>
        <taxon>Clostridia</taxon>
        <taxon>Eubacteriales</taxon>
        <taxon>Syntrophomonadaceae</taxon>
        <taxon>Thermosyntropha</taxon>
    </lineage>
</organism>
<dbReference type="Pfam" id="PF13177">
    <property type="entry name" value="DNA_pol3_delta2"/>
    <property type="match status" value="1"/>
</dbReference>
<protein>
    <submittedName>
        <fullName evidence="1">DNA polymerase-3 subunit delta</fullName>
    </submittedName>
</protein>
<dbReference type="Proteomes" id="UP000242329">
    <property type="component" value="Unassembled WGS sequence"/>
</dbReference>
<reference evidence="2" key="1">
    <citation type="submission" date="2016-11" db="EMBL/GenBank/DDBJ databases">
        <authorList>
            <person name="Varghese N."/>
            <person name="Submissions S."/>
        </authorList>
    </citation>
    <scope>NUCLEOTIDE SEQUENCE [LARGE SCALE GENOMIC DNA]</scope>
    <source>
        <strain evidence="2">DSM 11003</strain>
    </source>
</reference>
<dbReference type="AlphaFoldDB" id="A0A1M5JMU0"/>
<dbReference type="PANTHER" id="PTHR11669:SF8">
    <property type="entry name" value="DNA POLYMERASE III SUBUNIT DELTA"/>
    <property type="match status" value="1"/>
</dbReference>
<dbReference type="InterPro" id="IPR050238">
    <property type="entry name" value="DNA_Rep/Repair_Clamp_Loader"/>
</dbReference>
<evidence type="ECO:0000313" key="1">
    <source>
        <dbReference type="EMBL" id="SHG41705.1"/>
    </source>
</evidence>
<dbReference type="STRING" id="1123382.SAMN02745221_00143"/>
<proteinExistence type="predicted"/>
<evidence type="ECO:0000313" key="2">
    <source>
        <dbReference type="Proteomes" id="UP000242329"/>
    </source>
</evidence>
<sequence length="319" mass="35784">MPFLAQVKGQDKALHILKKAAEGGNISHAYLFIGPEGVGKMLTARMWAYSLLSREDENAALYLREGMHPDLLVIERDENKTLLGKDKIVKDLEPWLALKPYHAGHRIAIIRDAHLLSMEGANALLKTLEEPPSYAVIILIADENTLLETIVSRCQVIRFSPLPSRVLEEILLTRGISEEKAKEAARLGQGSVAYALHFGEEEISKNWQTALYIVSILGRDGEAAIGEAAEKMEANPQLIIRMLETILRDMLVYNSTGEELLLTVKESQDIVKMLNKRLNEEKLRQAINKIGVLKGYYRRNVNSLLININVCYAVKNALF</sequence>
<dbReference type="InterPro" id="IPR027417">
    <property type="entry name" value="P-loop_NTPase"/>
</dbReference>
<dbReference type="Gene3D" id="3.40.50.300">
    <property type="entry name" value="P-loop containing nucleotide triphosphate hydrolases"/>
    <property type="match status" value="1"/>
</dbReference>
<keyword evidence="2" id="KW-1185">Reference proteome</keyword>
<gene>
    <name evidence="1" type="ORF">SAMN02745221_00143</name>
</gene>
<dbReference type="SUPFAM" id="SSF52540">
    <property type="entry name" value="P-loop containing nucleoside triphosphate hydrolases"/>
    <property type="match status" value="1"/>
</dbReference>
<dbReference type="OrthoDB" id="9810148at2"/>
<accession>A0A1M5JMU0</accession>
<dbReference type="GO" id="GO:0006261">
    <property type="term" value="P:DNA-templated DNA replication"/>
    <property type="evidence" value="ECO:0007669"/>
    <property type="project" value="TreeGrafter"/>
</dbReference>
<name>A0A1M5JMU0_9FIRM</name>
<dbReference type="RefSeq" id="WP_073088956.1">
    <property type="nucleotide sequence ID" value="NZ_FQWY01000003.1"/>
</dbReference>
<dbReference type="PANTHER" id="PTHR11669">
    <property type="entry name" value="REPLICATION FACTOR C / DNA POLYMERASE III GAMMA-TAU SUBUNIT"/>
    <property type="match status" value="1"/>
</dbReference>